<keyword evidence="18" id="KW-0378">Hydrolase</keyword>
<evidence type="ECO:0000256" key="9">
    <source>
        <dbReference type="ARBA" id="ARBA00023033"/>
    </source>
</evidence>
<evidence type="ECO:0000256" key="14">
    <source>
        <dbReference type="ARBA" id="ARBA00045077"/>
    </source>
</evidence>
<accession>A0A9P4NLG9</accession>
<dbReference type="PANTHER" id="PTHR33353">
    <property type="entry name" value="PUTATIVE (AFU_ORTHOLOGUE AFUA_1G12560)-RELATED"/>
    <property type="match status" value="1"/>
</dbReference>
<evidence type="ECO:0000256" key="7">
    <source>
        <dbReference type="ARBA" id="ARBA00023002"/>
    </source>
</evidence>
<dbReference type="Proteomes" id="UP000800235">
    <property type="component" value="Unassembled WGS sequence"/>
</dbReference>
<evidence type="ECO:0000313" key="18">
    <source>
        <dbReference type="EMBL" id="KAF2426186.1"/>
    </source>
</evidence>
<comment type="cofactor">
    <cofactor evidence="1">
        <name>Cu(2+)</name>
        <dbReference type="ChEBI" id="CHEBI:29036"/>
    </cofactor>
</comment>
<keyword evidence="7" id="KW-0560">Oxidoreductase</keyword>
<keyword evidence="10" id="KW-1015">Disulfide bond</keyword>
<dbReference type="Gene3D" id="2.70.50.70">
    <property type="match status" value="1"/>
</dbReference>
<keyword evidence="11" id="KW-0119">Carbohydrate metabolism</keyword>
<keyword evidence="4" id="KW-0479">Metal-binding</keyword>
<evidence type="ECO:0000256" key="10">
    <source>
        <dbReference type="ARBA" id="ARBA00023157"/>
    </source>
</evidence>
<comment type="catalytic activity">
    <reaction evidence="14">
        <text>[(1-&gt;4)-beta-D-glucosyl]n+m + reduced acceptor + O2 = 4-dehydro-beta-D-glucosyl-[(1-&gt;4)-beta-D-glucosyl]n-1 + [(1-&gt;4)-beta-D-glucosyl]m + acceptor + H2O.</text>
        <dbReference type="EC" id="1.14.99.56"/>
    </reaction>
</comment>
<dbReference type="GO" id="GO:0005576">
    <property type="term" value="C:extracellular region"/>
    <property type="evidence" value="ECO:0007669"/>
    <property type="project" value="UniProtKB-SubCell"/>
</dbReference>
<dbReference type="InterPro" id="IPR005103">
    <property type="entry name" value="AA9_LPMO"/>
</dbReference>
<gene>
    <name evidence="18" type="ORF">EJ08DRAFT_576683</name>
</gene>
<dbReference type="EMBL" id="MU007066">
    <property type="protein sequence ID" value="KAF2426186.1"/>
    <property type="molecule type" value="Genomic_DNA"/>
</dbReference>
<dbReference type="OrthoDB" id="4849160at2759"/>
<evidence type="ECO:0000256" key="12">
    <source>
        <dbReference type="ARBA" id="ARBA00023326"/>
    </source>
</evidence>
<evidence type="ECO:0000256" key="16">
    <source>
        <dbReference type="SAM" id="SignalP"/>
    </source>
</evidence>
<keyword evidence="9" id="KW-0503">Monooxygenase</keyword>
<evidence type="ECO:0000256" key="13">
    <source>
        <dbReference type="ARBA" id="ARBA00044502"/>
    </source>
</evidence>
<dbReference type="Pfam" id="PF03443">
    <property type="entry name" value="AA9"/>
    <property type="match status" value="1"/>
</dbReference>
<dbReference type="PANTHER" id="PTHR33353:SF10">
    <property type="entry name" value="ENDO-BETA-1,4-GLUCANASE D"/>
    <property type="match status" value="1"/>
</dbReference>
<evidence type="ECO:0000256" key="5">
    <source>
        <dbReference type="ARBA" id="ARBA00022729"/>
    </source>
</evidence>
<evidence type="ECO:0000259" key="17">
    <source>
        <dbReference type="Pfam" id="PF03443"/>
    </source>
</evidence>
<feature type="domain" description="Auxiliary Activity family 9 catalytic" evidence="17">
    <location>
        <begin position="14"/>
        <end position="225"/>
    </location>
</feature>
<evidence type="ECO:0000256" key="2">
    <source>
        <dbReference type="ARBA" id="ARBA00004613"/>
    </source>
</evidence>
<keyword evidence="3" id="KW-0964">Secreted</keyword>
<dbReference type="GO" id="GO:0030245">
    <property type="term" value="P:cellulose catabolic process"/>
    <property type="evidence" value="ECO:0007669"/>
    <property type="project" value="UniProtKB-KW"/>
</dbReference>
<evidence type="ECO:0000256" key="3">
    <source>
        <dbReference type="ARBA" id="ARBA00022525"/>
    </source>
</evidence>
<proteinExistence type="inferred from homology"/>
<dbReference type="CDD" id="cd21175">
    <property type="entry name" value="LPMO_AA9"/>
    <property type="match status" value="1"/>
</dbReference>
<evidence type="ECO:0000256" key="8">
    <source>
        <dbReference type="ARBA" id="ARBA00023008"/>
    </source>
</evidence>
<keyword evidence="8" id="KW-0186">Copper</keyword>
<comment type="similarity">
    <text evidence="13">Belongs to the polysaccharide monooxygenase AA9 family.</text>
</comment>
<keyword evidence="19" id="KW-1185">Reference proteome</keyword>
<evidence type="ECO:0000256" key="15">
    <source>
        <dbReference type="ARBA" id="ARBA00047174"/>
    </source>
</evidence>
<dbReference type="GO" id="GO:0046872">
    <property type="term" value="F:metal ion binding"/>
    <property type="evidence" value="ECO:0007669"/>
    <property type="project" value="UniProtKB-KW"/>
</dbReference>
<dbReference type="InterPro" id="IPR049892">
    <property type="entry name" value="AA9"/>
</dbReference>
<feature type="chain" id="PRO_5040131776" description="lytic cellulose monooxygenase (C4-dehydrogenating)" evidence="16">
    <location>
        <begin position="16"/>
        <end position="225"/>
    </location>
</feature>
<feature type="non-terminal residue" evidence="18">
    <location>
        <position position="1"/>
    </location>
</feature>
<reference evidence="18" key="1">
    <citation type="journal article" date="2020" name="Stud. Mycol.">
        <title>101 Dothideomycetes genomes: a test case for predicting lifestyles and emergence of pathogens.</title>
        <authorList>
            <person name="Haridas S."/>
            <person name="Albert R."/>
            <person name="Binder M."/>
            <person name="Bloem J."/>
            <person name="Labutti K."/>
            <person name="Salamov A."/>
            <person name="Andreopoulos B."/>
            <person name="Baker S."/>
            <person name="Barry K."/>
            <person name="Bills G."/>
            <person name="Bluhm B."/>
            <person name="Cannon C."/>
            <person name="Castanera R."/>
            <person name="Culley D."/>
            <person name="Daum C."/>
            <person name="Ezra D."/>
            <person name="Gonzalez J."/>
            <person name="Henrissat B."/>
            <person name="Kuo A."/>
            <person name="Liang C."/>
            <person name="Lipzen A."/>
            <person name="Lutzoni F."/>
            <person name="Magnuson J."/>
            <person name="Mondo S."/>
            <person name="Nolan M."/>
            <person name="Ohm R."/>
            <person name="Pangilinan J."/>
            <person name="Park H.-J."/>
            <person name="Ramirez L."/>
            <person name="Alfaro M."/>
            <person name="Sun H."/>
            <person name="Tritt A."/>
            <person name="Yoshinaga Y."/>
            <person name="Zwiers L.-H."/>
            <person name="Turgeon B."/>
            <person name="Goodwin S."/>
            <person name="Spatafora J."/>
            <person name="Crous P."/>
            <person name="Grigoriev I."/>
        </authorList>
    </citation>
    <scope>NUCLEOTIDE SEQUENCE</scope>
    <source>
        <strain evidence="18">CBS 130266</strain>
    </source>
</reference>
<keyword evidence="12" id="KW-0624">Polysaccharide degradation</keyword>
<protein>
    <recommendedName>
        <fullName evidence="15">lytic cellulose monooxygenase (C4-dehydrogenating)</fullName>
        <ecNumber evidence="15">1.14.99.56</ecNumber>
    </recommendedName>
</protein>
<organism evidence="18 19">
    <name type="scientific">Tothia fuscella</name>
    <dbReference type="NCBI Taxonomy" id="1048955"/>
    <lineage>
        <taxon>Eukaryota</taxon>
        <taxon>Fungi</taxon>
        <taxon>Dikarya</taxon>
        <taxon>Ascomycota</taxon>
        <taxon>Pezizomycotina</taxon>
        <taxon>Dothideomycetes</taxon>
        <taxon>Pleosporomycetidae</taxon>
        <taxon>Venturiales</taxon>
        <taxon>Cylindrosympodiaceae</taxon>
        <taxon>Tothia</taxon>
    </lineage>
</organism>
<feature type="signal peptide" evidence="16">
    <location>
        <begin position="1"/>
        <end position="15"/>
    </location>
</feature>
<dbReference type="AlphaFoldDB" id="A0A9P4NLG9"/>
<comment type="caution">
    <text evidence="18">The sequence shown here is derived from an EMBL/GenBank/DDBJ whole genome shotgun (WGS) entry which is preliminary data.</text>
</comment>
<comment type="subcellular location">
    <subcellularLocation>
        <location evidence="2">Secreted</location>
    </subcellularLocation>
</comment>
<evidence type="ECO:0000256" key="11">
    <source>
        <dbReference type="ARBA" id="ARBA00023277"/>
    </source>
</evidence>
<dbReference type="GO" id="GO:0016787">
    <property type="term" value="F:hydrolase activity"/>
    <property type="evidence" value="ECO:0007669"/>
    <property type="project" value="UniProtKB-KW"/>
</dbReference>
<keyword evidence="5 16" id="KW-0732">Signal</keyword>
<evidence type="ECO:0000256" key="4">
    <source>
        <dbReference type="ARBA" id="ARBA00022723"/>
    </source>
</evidence>
<keyword evidence="6" id="KW-0136">Cellulose degradation</keyword>
<name>A0A9P4NLG9_9PEZI</name>
<feature type="non-terminal residue" evidence="18">
    <location>
        <position position="225"/>
    </location>
</feature>
<sequence>FLITVLSAGLVTAHGQLKSFVVDGNAYPAFDPAFDYDAKYVSKRIEWGFAKGRGGVGPVERVDGKDVACRFAPLKEPGFAAPARAGSEISFKWLDWFQSHKGPVITYMGLLPENKDPYSAEFFKIDESAYDPKTRTWGTDVLMKNKNTRTVTIPSDLKPGTYIVRHEIISLHNALNDDYVKKSSGAQFYPNCINVEVTGSGTVSPPTVGKFPGAYKWDDKGILVN</sequence>
<evidence type="ECO:0000256" key="6">
    <source>
        <dbReference type="ARBA" id="ARBA00023001"/>
    </source>
</evidence>
<dbReference type="EC" id="1.14.99.56" evidence="15"/>
<evidence type="ECO:0000313" key="19">
    <source>
        <dbReference type="Proteomes" id="UP000800235"/>
    </source>
</evidence>
<dbReference type="GO" id="GO:0004497">
    <property type="term" value="F:monooxygenase activity"/>
    <property type="evidence" value="ECO:0007669"/>
    <property type="project" value="UniProtKB-KW"/>
</dbReference>
<evidence type="ECO:0000256" key="1">
    <source>
        <dbReference type="ARBA" id="ARBA00001973"/>
    </source>
</evidence>